<gene>
    <name evidence="1" type="ORF">L3X38_035206</name>
</gene>
<protein>
    <submittedName>
        <fullName evidence="1">Uncharacterized protein</fullName>
    </submittedName>
</protein>
<dbReference type="AlphaFoldDB" id="A0AAD4VLS3"/>
<evidence type="ECO:0000313" key="2">
    <source>
        <dbReference type="Proteomes" id="UP001054821"/>
    </source>
</evidence>
<sequence length="81" mass="8869">MSGVVQNRRKGFFPGTFSPLSPSEFLLTDVEANPSPRSFPFWVSFVLSVDHTAHIIQGVVAFCGEVVTDSSIEPSASKRRI</sequence>
<proteinExistence type="predicted"/>
<dbReference type="Proteomes" id="UP001054821">
    <property type="component" value="Chromosome 6"/>
</dbReference>
<comment type="caution">
    <text evidence="1">The sequence shown here is derived from an EMBL/GenBank/DDBJ whole genome shotgun (WGS) entry which is preliminary data.</text>
</comment>
<dbReference type="EMBL" id="JAJFAZ020000006">
    <property type="protein sequence ID" value="KAI5326132.1"/>
    <property type="molecule type" value="Genomic_DNA"/>
</dbReference>
<accession>A0AAD4VLS3</accession>
<reference evidence="1 2" key="1">
    <citation type="journal article" date="2022" name="G3 (Bethesda)">
        <title>Whole-genome sequence and methylome profiling of the almond [Prunus dulcis (Mill.) D.A. Webb] cultivar 'Nonpareil'.</title>
        <authorList>
            <person name="D'Amico-Willman K.M."/>
            <person name="Ouma W.Z."/>
            <person name="Meulia T."/>
            <person name="Sideli G.M."/>
            <person name="Gradziel T.M."/>
            <person name="Fresnedo-Ramirez J."/>
        </authorList>
    </citation>
    <scope>NUCLEOTIDE SEQUENCE [LARGE SCALE GENOMIC DNA]</scope>
    <source>
        <strain evidence="1">Clone GOH B32 T37-40</strain>
    </source>
</reference>
<evidence type="ECO:0000313" key="1">
    <source>
        <dbReference type="EMBL" id="KAI5326132.1"/>
    </source>
</evidence>
<keyword evidence="2" id="KW-1185">Reference proteome</keyword>
<name>A0AAD4VLS3_PRUDU</name>
<organism evidence="1 2">
    <name type="scientific">Prunus dulcis</name>
    <name type="common">Almond</name>
    <name type="synonym">Amygdalus dulcis</name>
    <dbReference type="NCBI Taxonomy" id="3755"/>
    <lineage>
        <taxon>Eukaryota</taxon>
        <taxon>Viridiplantae</taxon>
        <taxon>Streptophyta</taxon>
        <taxon>Embryophyta</taxon>
        <taxon>Tracheophyta</taxon>
        <taxon>Spermatophyta</taxon>
        <taxon>Magnoliopsida</taxon>
        <taxon>eudicotyledons</taxon>
        <taxon>Gunneridae</taxon>
        <taxon>Pentapetalae</taxon>
        <taxon>rosids</taxon>
        <taxon>fabids</taxon>
        <taxon>Rosales</taxon>
        <taxon>Rosaceae</taxon>
        <taxon>Amygdaloideae</taxon>
        <taxon>Amygdaleae</taxon>
        <taxon>Prunus</taxon>
    </lineage>
</organism>